<protein>
    <submittedName>
        <fullName evidence="7">O-antigen ligase family protein</fullName>
    </submittedName>
</protein>
<evidence type="ECO:0000256" key="2">
    <source>
        <dbReference type="ARBA" id="ARBA00022692"/>
    </source>
</evidence>
<feature type="transmembrane region" description="Helical" evidence="5">
    <location>
        <begin position="223"/>
        <end position="242"/>
    </location>
</feature>
<feature type="transmembrane region" description="Helical" evidence="5">
    <location>
        <begin position="199"/>
        <end position="216"/>
    </location>
</feature>
<evidence type="ECO:0000259" key="6">
    <source>
        <dbReference type="Pfam" id="PF04932"/>
    </source>
</evidence>
<dbReference type="Pfam" id="PF04932">
    <property type="entry name" value="Wzy_C"/>
    <property type="match status" value="1"/>
</dbReference>
<keyword evidence="8" id="KW-1185">Reference proteome</keyword>
<comment type="subcellular location">
    <subcellularLocation>
        <location evidence="1">Membrane</location>
        <topology evidence="1">Multi-pass membrane protein</topology>
    </subcellularLocation>
</comment>
<feature type="transmembrane region" description="Helical" evidence="5">
    <location>
        <begin position="377"/>
        <end position="394"/>
    </location>
</feature>
<keyword evidence="4 5" id="KW-0472">Membrane</keyword>
<feature type="transmembrane region" description="Helical" evidence="5">
    <location>
        <begin position="62"/>
        <end position="80"/>
    </location>
</feature>
<evidence type="ECO:0000313" key="8">
    <source>
        <dbReference type="Proteomes" id="UP001157733"/>
    </source>
</evidence>
<gene>
    <name evidence="7" type="ORF">NSPWAT_0219</name>
</gene>
<feature type="transmembrane region" description="Helical" evidence="5">
    <location>
        <begin position="176"/>
        <end position="193"/>
    </location>
</feature>
<feature type="transmembrane region" description="Helical" evidence="5">
    <location>
        <begin position="109"/>
        <end position="130"/>
    </location>
</feature>
<feature type="transmembrane region" description="Helical" evidence="5">
    <location>
        <begin position="317"/>
        <end position="340"/>
    </location>
</feature>
<keyword evidence="2 5" id="KW-0812">Transmembrane</keyword>
<evidence type="ECO:0000256" key="4">
    <source>
        <dbReference type="ARBA" id="ARBA00023136"/>
    </source>
</evidence>
<feature type="transmembrane region" description="Helical" evidence="5">
    <location>
        <begin position="150"/>
        <end position="169"/>
    </location>
</feature>
<dbReference type="RefSeq" id="WP_282010046.1">
    <property type="nucleotide sequence ID" value="NZ_OX336137.1"/>
</dbReference>
<dbReference type="PANTHER" id="PTHR37422">
    <property type="entry name" value="TEICHURONIC ACID BIOSYNTHESIS PROTEIN TUAE"/>
    <property type="match status" value="1"/>
</dbReference>
<dbReference type="Proteomes" id="UP001157733">
    <property type="component" value="Chromosome"/>
</dbReference>
<proteinExistence type="predicted"/>
<dbReference type="PANTHER" id="PTHR37422:SF13">
    <property type="entry name" value="LIPOPOLYSACCHARIDE BIOSYNTHESIS PROTEIN PA4999-RELATED"/>
    <property type="match status" value="1"/>
</dbReference>
<accession>A0ABM9HAA5</accession>
<sequence>MTWSEKAHQAGVFLTIALGFVISLSTSLTDLLAILILTLWFLAGHHKTFMDQVGNPLVRASLLLFLIFILATTYTPASFAEAGKTLKKYRELLYLIVFIPFLSKEQYRTWAQCAFGLSMVVTLIVSFYTLLFPPENLAHDFTGSAFKDRINHSFLLAVFLFGVITYAFANRLNKRYMIGLILLFILGMVNLFFVADGRTGYVLFYLLFILFLAQQFKWRFTIYGLLVILIFNFALISIPGPYQHRVYETVDNSLEYFRKGDSETSTGLRLEFMVNSYHLLSERPVFGHGTGSFKRQYSKLAEIKNLKHKTVNPHNEYLMTGVQTGLLGLGALLYFIFCQFKYSFRLSPVNKNLALGLATITAVGCLGNSILLDHTPGVFVIYFTAVFFSALNISEKTNHT</sequence>
<dbReference type="GO" id="GO:0016874">
    <property type="term" value="F:ligase activity"/>
    <property type="evidence" value="ECO:0007669"/>
    <property type="project" value="UniProtKB-KW"/>
</dbReference>
<keyword evidence="7" id="KW-0436">Ligase</keyword>
<evidence type="ECO:0000256" key="3">
    <source>
        <dbReference type="ARBA" id="ARBA00022989"/>
    </source>
</evidence>
<keyword evidence="3 5" id="KW-1133">Transmembrane helix</keyword>
<feature type="domain" description="O-antigen ligase-related" evidence="6">
    <location>
        <begin position="184"/>
        <end position="332"/>
    </location>
</feature>
<dbReference type="EMBL" id="OX336137">
    <property type="protein sequence ID" value="CAI2717078.1"/>
    <property type="molecule type" value="Genomic_DNA"/>
</dbReference>
<dbReference type="InterPro" id="IPR051533">
    <property type="entry name" value="WaaL-like"/>
</dbReference>
<evidence type="ECO:0000256" key="1">
    <source>
        <dbReference type="ARBA" id="ARBA00004141"/>
    </source>
</evidence>
<reference evidence="7 8" key="1">
    <citation type="submission" date="2022-09" db="EMBL/GenBank/DDBJ databases">
        <authorList>
            <person name="Kop L."/>
        </authorList>
    </citation>
    <scope>NUCLEOTIDE SEQUENCE [LARGE SCALE GENOMIC DNA]</scope>
    <source>
        <strain evidence="7 8">347</strain>
    </source>
</reference>
<name>A0ABM9HAA5_9BACT</name>
<evidence type="ECO:0000256" key="5">
    <source>
        <dbReference type="SAM" id="Phobius"/>
    </source>
</evidence>
<feature type="transmembrane region" description="Helical" evidence="5">
    <location>
        <begin position="352"/>
        <end position="371"/>
    </location>
</feature>
<dbReference type="InterPro" id="IPR007016">
    <property type="entry name" value="O-antigen_ligase-rel_domated"/>
</dbReference>
<feature type="transmembrane region" description="Helical" evidence="5">
    <location>
        <begin position="12"/>
        <end position="42"/>
    </location>
</feature>
<organism evidence="7 8">
    <name type="scientific">Nitrospina watsonii</name>
    <dbReference type="NCBI Taxonomy" id="1323948"/>
    <lineage>
        <taxon>Bacteria</taxon>
        <taxon>Pseudomonadati</taxon>
        <taxon>Nitrospinota/Tectimicrobiota group</taxon>
        <taxon>Nitrospinota</taxon>
        <taxon>Nitrospinia</taxon>
        <taxon>Nitrospinales</taxon>
        <taxon>Nitrospinaceae</taxon>
        <taxon>Nitrospina</taxon>
    </lineage>
</organism>
<evidence type="ECO:0000313" key="7">
    <source>
        <dbReference type="EMBL" id="CAI2717078.1"/>
    </source>
</evidence>